<feature type="compositionally biased region" description="Acidic residues" evidence="1">
    <location>
        <begin position="54"/>
        <end position="65"/>
    </location>
</feature>
<proteinExistence type="predicted"/>
<feature type="compositionally biased region" description="Low complexity" evidence="1">
    <location>
        <begin position="335"/>
        <end position="374"/>
    </location>
</feature>
<feature type="region of interest" description="Disordered" evidence="1">
    <location>
        <begin position="283"/>
        <end position="302"/>
    </location>
</feature>
<feature type="compositionally biased region" description="Basic residues" evidence="1">
    <location>
        <begin position="580"/>
        <end position="593"/>
    </location>
</feature>
<gene>
    <name evidence="2" type="ORF">DXG03_000063</name>
</gene>
<dbReference type="OrthoDB" id="3254377at2759"/>
<feature type="compositionally biased region" description="Polar residues" evidence="1">
    <location>
        <begin position="481"/>
        <end position="491"/>
    </location>
</feature>
<feature type="region of interest" description="Disordered" evidence="1">
    <location>
        <begin position="183"/>
        <end position="221"/>
    </location>
</feature>
<feature type="region of interest" description="Disordered" evidence="1">
    <location>
        <begin position="1"/>
        <end position="104"/>
    </location>
</feature>
<feature type="region of interest" description="Disordered" evidence="1">
    <location>
        <begin position="452"/>
        <end position="599"/>
    </location>
</feature>
<evidence type="ECO:0000313" key="3">
    <source>
        <dbReference type="Proteomes" id="UP000775547"/>
    </source>
</evidence>
<reference evidence="2" key="2">
    <citation type="submission" date="2021-10" db="EMBL/GenBank/DDBJ databases">
        <title>Phylogenomics reveals ancestral predisposition of the termite-cultivated fungus Termitomyces towards a domesticated lifestyle.</title>
        <authorList>
            <person name="Auxier B."/>
            <person name="Grum-Grzhimaylo A."/>
            <person name="Cardenas M.E."/>
            <person name="Lodge J.D."/>
            <person name="Laessoe T."/>
            <person name="Pedersen O."/>
            <person name="Smith M.E."/>
            <person name="Kuyper T.W."/>
            <person name="Franco-Molano E.A."/>
            <person name="Baroni T.J."/>
            <person name="Aanen D.K."/>
        </authorList>
    </citation>
    <scope>NUCLEOTIDE SEQUENCE</scope>
    <source>
        <strain evidence="2">AP01</strain>
        <tissue evidence="2">Mycelium</tissue>
    </source>
</reference>
<evidence type="ECO:0000313" key="2">
    <source>
        <dbReference type="EMBL" id="KAG5648716.1"/>
    </source>
</evidence>
<organism evidence="2 3">
    <name type="scientific">Asterophora parasitica</name>
    <dbReference type="NCBI Taxonomy" id="117018"/>
    <lineage>
        <taxon>Eukaryota</taxon>
        <taxon>Fungi</taxon>
        <taxon>Dikarya</taxon>
        <taxon>Basidiomycota</taxon>
        <taxon>Agaricomycotina</taxon>
        <taxon>Agaricomycetes</taxon>
        <taxon>Agaricomycetidae</taxon>
        <taxon>Agaricales</taxon>
        <taxon>Tricholomatineae</taxon>
        <taxon>Lyophyllaceae</taxon>
        <taxon>Asterophora</taxon>
    </lineage>
</organism>
<comment type="caution">
    <text evidence="2">The sequence shown here is derived from an EMBL/GenBank/DDBJ whole genome shotgun (WGS) entry which is preliminary data.</text>
</comment>
<evidence type="ECO:0000256" key="1">
    <source>
        <dbReference type="SAM" id="MobiDB-lite"/>
    </source>
</evidence>
<keyword evidence="3" id="KW-1185">Reference proteome</keyword>
<feature type="compositionally biased region" description="Pro residues" evidence="1">
    <location>
        <begin position="455"/>
        <end position="468"/>
    </location>
</feature>
<accession>A0A9P7KE36</accession>
<feature type="compositionally biased region" description="Low complexity" evidence="1">
    <location>
        <begin position="535"/>
        <end position="550"/>
    </location>
</feature>
<feature type="compositionally biased region" description="Polar residues" evidence="1">
    <location>
        <begin position="17"/>
        <end position="26"/>
    </location>
</feature>
<protein>
    <submittedName>
        <fullName evidence="2">Uncharacterized protein</fullName>
    </submittedName>
</protein>
<feature type="compositionally biased region" description="Basic residues" evidence="1">
    <location>
        <begin position="85"/>
        <end position="98"/>
    </location>
</feature>
<name>A0A9P7KE36_9AGAR</name>
<dbReference type="Proteomes" id="UP000775547">
    <property type="component" value="Unassembled WGS sequence"/>
</dbReference>
<feature type="compositionally biased region" description="Basic residues" evidence="1">
    <location>
        <begin position="1"/>
        <end position="14"/>
    </location>
</feature>
<dbReference type="EMBL" id="JABCKV010000001">
    <property type="protein sequence ID" value="KAG5648716.1"/>
    <property type="molecule type" value="Genomic_DNA"/>
</dbReference>
<feature type="compositionally biased region" description="Low complexity" evidence="1">
    <location>
        <begin position="189"/>
        <end position="217"/>
    </location>
</feature>
<feature type="compositionally biased region" description="Basic and acidic residues" evidence="1">
    <location>
        <begin position="391"/>
        <end position="406"/>
    </location>
</feature>
<feature type="compositionally biased region" description="Basic and acidic residues" evidence="1">
    <location>
        <begin position="36"/>
        <end position="48"/>
    </location>
</feature>
<dbReference type="AlphaFoldDB" id="A0A9P7KE36"/>
<sequence>MASNPRRTHRKRVSALRLSSDTTSTLPEYITVNAWQREHEDPSDRPPDYPDYPDSAEEADEDTDASGDGNVYVPPPLSAPATSPRRQRRFTSHRRRHSTATSDPYLDSLLARSVHALEMSNTLLQSSMSTQTSLSTILGADSPADELLESSARGLSIRIQGRDLQSKWAEDLAEITREVDTLLGEDGGSTSTRPIASSSSTLEPSISSSLPSSSPPAQLYKQKRRPSLLDLRFSSESQSSLQLSYQDRSALVSPPPWALTQYVASTSDSDAISLPSTLGLRVPSSSHLPADRRPHEAAAPSLHAALSSPKITDRPIEHSTPAYNMLASFVNQNRGTASGSSTSSTSFITSPPIPSFLSTSRKTSSSSRNTSTSTERNDRRTRTSPVNKKSKSPEICRTDFDADRASRSLTPKQILTTLPHRPMTPPTEESSSSSSDSCPAKRTVLSLRKILDEQPAPPPPPPPRPPAFLLPRTPAPVAEAGTSTATASISRLFTKAKHTSSTRPSSPPRQSAMKQPGTSTGTPSPSPTVLSIPDLLNLSSSASVLSTPSSGRSTPKRISFAELPESYAESRPGGSSTRFRDKHGKRNKGKARGKGKDKDDVGGWWSGWLVSTNPGGTMGSARHNELTEDRLSRTWGGRMGGGLVDEWAL</sequence>
<feature type="compositionally biased region" description="Polar residues" evidence="1">
    <location>
        <begin position="407"/>
        <end position="416"/>
    </location>
</feature>
<reference evidence="2" key="1">
    <citation type="submission" date="2020-07" db="EMBL/GenBank/DDBJ databases">
        <authorList>
            <person name="Nieuwenhuis M."/>
            <person name="Van De Peppel L.J.J."/>
        </authorList>
    </citation>
    <scope>NUCLEOTIDE SEQUENCE</scope>
    <source>
        <strain evidence="2">AP01</strain>
        <tissue evidence="2">Mycelium</tissue>
    </source>
</reference>
<feature type="region of interest" description="Disordered" evidence="1">
    <location>
        <begin position="334"/>
        <end position="440"/>
    </location>
</feature>